<comment type="caution">
    <text evidence="1">The sequence shown here is derived from an EMBL/GenBank/DDBJ whole genome shotgun (WGS) entry which is preliminary data.</text>
</comment>
<organism evidence="1 2">
    <name type="scientific">Candidatus Magasanikbacteria bacterium RIFCSPHIGHO2_01_FULL_47_8</name>
    <dbReference type="NCBI Taxonomy" id="1798673"/>
    <lineage>
        <taxon>Bacteria</taxon>
        <taxon>Candidatus Magasanikiibacteriota</taxon>
    </lineage>
</organism>
<evidence type="ECO:0000313" key="2">
    <source>
        <dbReference type="Proteomes" id="UP000177953"/>
    </source>
</evidence>
<reference evidence="1 2" key="1">
    <citation type="journal article" date="2016" name="Nat. Commun.">
        <title>Thousands of microbial genomes shed light on interconnected biogeochemical processes in an aquifer system.</title>
        <authorList>
            <person name="Anantharaman K."/>
            <person name="Brown C.T."/>
            <person name="Hug L.A."/>
            <person name="Sharon I."/>
            <person name="Castelle C.J."/>
            <person name="Probst A.J."/>
            <person name="Thomas B.C."/>
            <person name="Singh A."/>
            <person name="Wilkins M.J."/>
            <person name="Karaoz U."/>
            <person name="Brodie E.L."/>
            <person name="Williams K.H."/>
            <person name="Hubbard S.S."/>
            <person name="Banfield J.F."/>
        </authorList>
    </citation>
    <scope>NUCLEOTIDE SEQUENCE [LARGE SCALE GENOMIC DNA]</scope>
</reference>
<dbReference type="EMBL" id="MFPU01000053">
    <property type="protein sequence ID" value="OGH69291.1"/>
    <property type="molecule type" value="Genomic_DNA"/>
</dbReference>
<evidence type="ECO:0000313" key="1">
    <source>
        <dbReference type="EMBL" id="OGH69291.1"/>
    </source>
</evidence>
<dbReference type="Proteomes" id="UP000177953">
    <property type="component" value="Unassembled WGS sequence"/>
</dbReference>
<gene>
    <name evidence="1" type="ORF">A2754_00455</name>
</gene>
<protein>
    <submittedName>
        <fullName evidence="1">Uncharacterized protein</fullName>
    </submittedName>
</protein>
<accession>A0A1F6MCC9</accession>
<sequence length="168" mass="19329">MSDGISEASRGDSYSDIMDYFSALARYLAEPGSETRKRILEAAQKTSAYRRGIEERLRLLESGSKEEWAEVLAQAKNRAFTEAFEKLKKLSPFHEQALLHVSYGYGFVRLGDLEEIITGRLRQLDLPIGECDDYLLVLPPEVLNQIQVVWFKCDHTKHLSLREKYTKK</sequence>
<proteinExistence type="predicted"/>
<dbReference type="AlphaFoldDB" id="A0A1F6MCC9"/>
<name>A0A1F6MCC9_9BACT</name>